<proteinExistence type="predicted"/>
<name>M9LCY1_PAEPP</name>
<reference evidence="2 3" key="1">
    <citation type="submission" date="2012-10" db="EMBL/GenBank/DDBJ databases">
        <title>Draft Genome Sequence of Paenibacillus popilliae ATCC 14706T.</title>
        <authorList>
            <person name="Iiyama K."/>
            <person name="Mori K."/>
            <person name="Mon H."/>
            <person name="Chieda Y."/>
            <person name="Lee J.M."/>
            <person name="Kusakabe T."/>
            <person name="Tashiro K."/>
            <person name="Asano S."/>
            <person name="Yasunaga-Aoki C."/>
            <person name="Shimizu S."/>
        </authorList>
    </citation>
    <scope>NUCLEOTIDE SEQUENCE [LARGE SCALE GENOMIC DNA]</scope>
    <source>
        <strain evidence="2 3">ATCC 14706</strain>
    </source>
</reference>
<evidence type="ECO:0000313" key="2">
    <source>
        <dbReference type="EMBL" id="GAC44092.1"/>
    </source>
</evidence>
<evidence type="ECO:0000256" key="1">
    <source>
        <dbReference type="SAM" id="MobiDB-lite"/>
    </source>
</evidence>
<evidence type="ECO:0000313" key="3">
    <source>
        <dbReference type="Proteomes" id="UP000029453"/>
    </source>
</evidence>
<dbReference type="EMBL" id="BALG01000343">
    <property type="protein sequence ID" value="GAC44092.1"/>
    <property type="molecule type" value="Genomic_DNA"/>
</dbReference>
<sequence length="78" mass="8847">MKDLYPPGHALTRLYLSQEHTRGREEASVMEAMHRSDQKSDSSSEDDLDASIGHLYEGMSDGALETHQMVQRSYGLYE</sequence>
<dbReference type="OrthoDB" id="2642135at2"/>
<accession>M9LCY1</accession>
<keyword evidence="3" id="KW-1185">Reference proteome</keyword>
<organism evidence="2 3">
    <name type="scientific">Paenibacillus popilliae ATCC 14706</name>
    <dbReference type="NCBI Taxonomy" id="1212764"/>
    <lineage>
        <taxon>Bacteria</taxon>
        <taxon>Bacillati</taxon>
        <taxon>Bacillota</taxon>
        <taxon>Bacilli</taxon>
        <taxon>Bacillales</taxon>
        <taxon>Paenibacillaceae</taxon>
        <taxon>Paenibacillus</taxon>
    </lineage>
</organism>
<comment type="caution">
    <text evidence="2">The sequence shown here is derived from an EMBL/GenBank/DDBJ whole genome shotgun (WGS) entry which is preliminary data.</text>
</comment>
<feature type="compositionally biased region" description="Basic and acidic residues" evidence="1">
    <location>
        <begin position="19"/>
        <end position="42"/>
    </location>
</feature>
<dbReference type="AlphaFoldDB" id="M9LCY1"/>
<dbReference type="Proteomes" id="UP000029453">
    <property type="component" value="Unassembled WGS sequence"/>
</dbReference>
<protein>
    <submittedName>
        <fullName evidence="2">Cdc6-related protein</fullName>
    </submittedName>
</protein>
<gene>
    <name evidence="2" type="ORF">PPOP_3495</name>
</gene>
<dbReference type="RefSeq" id="WP_006287877.1">
    <property type="nucleotide sequence ID" value="NZ_BALG01000343.1"/>
</dbReference>
<feature type="region of interest" description="Disordered" evidence="1">
    <location>
        <begin position="18"/>
        <end position="51"/>
    </location>
</feature>